<dbReference type="NCBIfam" id="NF004014">
    <property type="entry name" value="PRK05477.1-4"/>
    <property type="match status" value="1"/>
</dbReference>
<dbReference type="PANTHER" id="PTHR11659:SF0">
    <property type="entry name" value="GLUTAMYL-TRNA(GLN) AMIDOTRANSFERASE SUBUNIT B, MITOCHONDRIAL"/>
    <property type="match status" value="1"/>
</dbReference>
<evidence type="ECO:0000259" key="12">
    <source>
        <dbReference type="SMART" id="SM00845"/>
    </source>
</evidence>
<evidence type="ECO:0000256" key="3">
    <source>
        <dbReference type="ARBA" id="ARBA00016923"/>
    </source>
</evidence>
<name>A0ABU3PSE9_9ACTN</name>
<comment type="function">
    <text evidence="8 11">Allows the formation of correctly charged Asn-tRNA(Asn) or Gln-tRNA(Gln) through the transamidation of misacylated Asp-tRNA(Asn) or Glu-tRNA(Gln) in organisms which lack either or both of asparaginyl-tRNA or glutaminyl-tRNA synthetases. The reaction takes place in the presence of glutamine and ATP through an activated phospho-Asp-tRNA(Asn) or phospho-Glu-tRNA(Gln).</text>
</comment>
<feature type="domain" description="Asn/Gln amidotransferase" evidence="12">
    <location>
        <begin position="352"/>
        <end position="499"/>
    </location>
</feature>
<protein>
    <recommendedName>
        <fullName evidence="3 11">Aspartyl/glutamyl-tRNA(Asn/Gln) amidotransferase subunit B</fullName>
        <shortName evidence="11">Asp/Glu-ADT subunit B</shortName>
        <ecNumber evidence="11">6.3.5.-</ecNumber>
    </recommendedName>
</protein>
<evidence type="ECO:0000256" key="5">
    <source>
        <dbReference type="ARBA" id="ARBA00022741"/>
    </source>
</evidence>
<dbReference type="InterPro" id="IPR018027">
    <property type="entry name" value="Asn/Gln_amidotransferase"/>
</dbReference>
<dbReference type="InterPro" id="IPR023168">
    <property type="entry name" value="GatB_Yqey_C_2"/>
</dbReference>
<evidence type="ECO:0000256" key="2">
    <source>
        <dbReference type="ARBA" id="ARBA00011123"/>
    </source>
</evidence>
<sequence length="500" mass="53731">MSASTEDLMDFDAALERYDPALGLEVHVELNTATKMFCGCPATFGGEPNSQVCPTCLGLPGAMPAVNAKAVESAIRIGLALNCEIAEWCRFARKNYFYPDMPKNFQTSQYDEPIAFDGYLDVDVEGETFRVEIERAHMEEDTGKSTHVGGATGRIHGAEYSLVDYNRAGIPLIEIVTRPITGAGEKAPAVARAYVAQLRDLIVALGVSEARMDQGNLRADVNLSLAPKGSERLGTRSETKNVNSFRSVERAVRFEVSRHAARLEAGLSVVQETRHFHEDSGITTSGREKSDAEDYRYFPEPDLVPVAPSREWVEELRATLPENPTAKRARLQTTWGFTDLEMRDTVGAGAFGLVEQTVAAGAAPQAARKWWVAELARRAKDAGVELAEVGVTPAQVAEVQGLVDAGTINDKLARQVFDGLLAGEGTPAEIVEARGLAIVSDDGALGAAVDNAIAANPDVAQKIRDGKHAAAGALIGAVMKEMRGQADAGRVRELVLEKLA</sequence>
<evidence type="ECO:0000256" key="11">
    <source>
        <dbReference type="HAMAP-Rule" id="MF_00121"/>
    </source>
</evidence>
<keyword evidence="5 11" id="KW-0547">Nucleotide-binding</keyword>
<dbReference type="Pfam" id="PF02637">
    <property type="entry name" value="GatB_Yqey"/>
    <property type="match status" value="1"/>
</dbReference>
<dbReference type="HAMAP" id="MF_00121">
    <property type="entry name" value="GatB"/>
    <property type="match status" value="1"/>
</dbReference>
<keyword evidence="4 11" id="KW-0436">Ligase</keyword>
<keyword evidence="6 11" id="KW-0067">ATP-binding</keyword>
<evidence type="ECO:0000256" key="4">
    <source>
        <dbReference type="ARBA" id="ARBA00022598"/>
    </source>
</evidence>
<dbReference type="InterPro" id="IPR004413">
    <property type="entry name" value="GatB"/>
</dbReference>
<evidence type="ECO:0000256" key="1">
    <source>
        <dbReference type="ARBA" id="ARBA00005306"/>
    </source>
</evidence>
<accession>A0ABU3PSE9</accession>
<dbReference type="EMBL" id="JAVYII010000001">
    <property type="protein sequence ID" value="MDT9591807.1"/>
    <property type="molecule type" value="Genomic_DNA"/>
</dbReference>
<comment type="catalytic activity">
    <reaction evidence="10 11">
        <text>L-glutamyl-tRNA(Gln) + L-glutamine + ATP + H2O = L-glutaminyl-tRNA(Gln) + L-glutamate + ADP + phosphate + H(+)</text>
        <dbReference type="Rhea" id="RHEA:17521"/>
        <dbReference type="Rhea" id="RHEA-COMP:9681"/>
        <dbReference type="Rhea" id="RHEA-COMP:9684"/>
        <dbReference type="ChEBI" id="CHEBI:15377"/>
        <dbReference type="ChEBI" id="CHEBI:15378"/>
        <dbReference type="ChEBI" id="CHEBI:29985"/>
        <dbReference type="ChEBI" id="CHEBI:30616"/>
        <dbReference type="ChEBI" id="CHEBI:43474"/>
        <dbReference type="ChEBI" id="CHEBI:58359"/>
        <dbReference type="ChEBI" id="CHEBI:78520"/>
        <dbReference type="ChEBI" id="CHEBI:78521"/>
        <dbReference type="ChEBI" id="CHEBI:456216"/>
    </reaction>
</comment>
<evidence type="ECO:0000256" key="8">
    <source>
        <dbReference type="ARBA" id="ARBA00024799"/>
    </source>
</evidence>
<evidence type="ECO:0000256" key="7">
    <source>
        <dbReference type="ARBA" id="ARBA00022917"/>
    </source>
</evidence>
<dbReference type="EC" id="6.3.5.-" evidence="11"/>
<dbReference type="InterPro" id="IPR017958">
    <property type="entry name" value="Gln-tRNA_amidoTrfase_suB_CS"/>
</dbReference>
<comment type="catalytic activity">
    <reaction evidence="9 11">
        <text>L-aspartyl-tRNA(Asn) + L-glutamine + ATP + H2O = L-asparaginyl-tRNA(Asn) + L-glutamate + ADP + phosphate + 2 H(+)</text>
        <dbReference type="Rhea" id="RHEA:14513"/>
        <dbReference type="Rhea" id="RHEA-COMP:9674"/>
        <dbReference type="Rhea" id="RHEA-COMP:9677"/>
        <dbReference type="ChEBI" id="CHEBI:15377"/>
        <dbReference type="ChEBI" id="CHEBI:15378"/>
        <dbReference type="ChEBI" id="CHEBI:29985"/>
        <dbReference type="ChEBI" id="CHEBI:30616"/>
        <dbReference type="ChEBI" id="CHEBI:43474"/>
        <dbReference type="ChEBI" id="CHEBI:58359"/>
        <dbReference type="ChEBI" id="CHEBI:78515"/>
        <dbReference type="ChEBI" id="CHEBI:78516"/>
        <dbReference type="ChEBI" id="CHEBI:456216"/>
    </reaction>
</comment>
<dbReference type="SUPFAM" id="SSF55931">
    <property type="entry name" value="Glutamine synthetase/guanido kinase"/>
    <property type="match status" value="1"/>
</dbReference>
<evidence type="ECO:0000313" key="14">
    <source>
        <dbReference type="Proteomes" id="UP001268542"/>
    </source>
</evidence>
<comment type="similarity">
    <text evidence="1 11">Belongs to the GatB/GatE family. GatB subfamily.</text>
</comment>
<dbReference type="NCBIfam" id="TIGR00133">
    <property type="entry name" value="gatB"/>
    <property type="match status" value="1"/>
</dbReference>
<dbReference type="SUPFAM" id="SSF89095">
    <property type="entry name" value="GatB/YqeY motif"/>
    <property type="match status" value="1"/>
</dbReference>
<dbReference type="RefSeq" id="WP_315730842.1">
    <property type="nucleotide sequence ID" value="NZ_JAVYII010000001.1"/>
</dbReference>
<dbReference type="Pfam" id="PF02934">
    <property type="entry name" value="GatB_N"/>
    <property type="match status" value="1"/>
</dbReference>
<evidence type="ECO:0000256" key="9">
    <source>
        <dbReference type="ARBA" id="ARBA00047380"/>
    </source>
</evidence>
<dbReference type="InterPro" id="IPR003789">
    <property type="entry name" value="Asn/Gln_tRNA_amidoTrase-B-like"/>
</dbReference>
<keyword evidence="14" id="KW-1185">Reference proteome</keyword>
<reference evidence="13 14" key="1">
    <citation type="submission" date="2023-08" db="EMBL/GenBank/DDBJ databases">
        <title>Nocardioides seae sp. nov., a bacterium isolated from a soil.</title>
        <authorList>
            <person name="Wang X."/>
        </authorList>
    </citation>
    <scope>NUCLEOTIDE SEQUENCE [LARGE SCALE GENOMIC DNA]</scope>
    <source>
        <strain evidence="13 14">YZH12</strain>
    </source>
</reference>
<proteinExistence type="inferred from homology"/>
<comment type="caution">
    <text evidence="13">The sequence shown here is derived from an EMBL/GenBank/DDBJ whole genome shotgun (WGS) entry which is preliminary data.</text>
</comment>
<comment type="subunit">
    <text evidence="2 11">Heterotrimer of A, B and C subunits.</text>
</comment>
<dbReference type="SMART" id="SM00845">
    <property type="entry name" value="GatB_Yqey"/>
    <property type="match status" value="1"/>
</dbReference>
<dbReference type="InterPro" id="IPR006075">
    <property type="entry name" value="Asn/Gln-tRNA_Trfase_suB/E_cat"/>
</dbReference>
<dbReference type="InterPro" id="IPR014746">
    <property type="entry name" value="Gln_synth/guanido_kin_cat_dom"/>
</dbReference>
<evidence type="ECO:0000256" key="6">
    <source>
        <dbReference type="ARBA" id="ARBA00022840"/>
    </source>
</evidence>
<organism evidence="13 14">
    <name type="scientific">Nocardioides imazamoxiresistens</name>
    <dbReference type="NCBI Taxonomy" id="3231893"/>
    <lineage>
        <taxon>Bacteria</taxon>
        <taxon>Bacillati</taxon>
        <taxon>Actinomycetota</taxon>
        <taxon>Actinomycetes</taxon>
        <taxon>Propionibacteriales</taxon>
        <taxon>Nocardioidaceae</taxon>
        <taxon>Nocardioides</taxon>
    </lineage>
</organism>
<dbReference type="PROSITE" id="PS01234">
    <property type="entry name" value="GATB"/>
    <property type="match status" value="1"/>
</dbReference>
<dbReference type="Gene3D" id="1.10.10.410">
    <property type="match status" value="1"/>
</dbReference>
<gene>
    <name evidence="11 13" type="primary">gatB</name>
    <name evidence="13" type="ORF">RDV89_01915</name>
</gene>
<keyword evidence="7 11" id="KW-0648">Protein biosynthesis</keyword>
<dbReference type="Proteomes" id="UP001268542">
    <property type="component" value="Unassembled WGS sequence"/>
</dbReference>
<dbReference type="NCBIfam" id="NF004012">
    <property type="entry name" value="PRK05477.1-2"/>
    <property type="match status" value="1"/>
</dbReference>
<evidence type="ECO:0000256" key="10">
    <source>
        <dbReference type="ARBA" id="ARBA00047913"/>
    </source>
</evidence>
<dbReference type="NCBIfam" id="NF004013">
    <property type="entry name" value="PRK05477.1-3"/>
    <property type="match status" value="1"/>
</dbReference>
<dbReference type="InterPro" id="IPR017959">
    <property type="entry name" value="Asn/Gln-tRNA_amidoTrfase_suB/E"/>
</dbReference>
<evidence type="ECO:0000313" key="13">
    <source>
        <dbReference type="EMBL" id="MDT9591807.1"/>
    </source>
</evidence>
<dbReference type="PANTHER" id="PTHR11659">
    <property type="entry name" value="GLUTAMYL-TRNA GLN AMIDOTRANSFERASE SUBUNIT B MITOCHONDRIAL AND PROKARYOTIC PET112-RELATED"/>
    <property type="match status" value="1"/>
</dbReference>